<feature type="non-terminal residue" evidence="7">
    <location>
        <position position="1"/>
    </location>
</feature>
<dbReference type="InterPro" id="IPR051939">
    <property type="entry name" value="Glycosyltr_41/O-GlcNAc_trsf"/>
</dbReference>
<keyword evidence="3" id="KW-0808">Transferase</keyword>
<feature type="non-terminal residue" evidence="7">
    <location>
        <position position="269"/>
    </location>
</feature>
<dbReference type="PANTHER" id="PTHR44835">
    <property type="entry name" value="UDP-N-ACETYLGLUCOSAMINE--PEPTIDE N-ACETYLGLUCOSAMINYLTRANSFERASE SPINDLY-RELATED"/>
    <property type="match status" value="1"/>
</dbReference>
<dbReference type="Pfam" id="PF13844">
    <property type="entry name" value="Glyco_transf_41"/>
    <property type="match status" value="1"/>
</dbReference>
<name>A0A382XNV1_9ZZZZ</name>
<dbReference type="InterPro" id="IPR029489">
    <property type="entry name" value="OGT/SEC/SPY_C"/>
</dbReference>
<keyword evidence="5" id="KW-0802">TPR repeat</keyword>
<reference evidence="7" key="1">
    <citation type="submission" date="2018-05" db="EMBL/GenBank/DDBJ databases">
        <authorList>
            <person name="Lanie J.A."/>
            <person name="Ng W.-L."/>
            <person name="Kazmierczak K.M."/>
            <person name="Andrzejewski T.M."/>
            <person name="Davidsen T.M."/>
            <person name="Wayne K.J."/>
            <person name="Tettelin H."/>
            <person name="Glass J.I."/>
            <person name="Rusch D."/>
            <person name="Podicherti R."/>
            <person name="Tsui H.-C.T."/>
            <person name="Winkler M.E."/>
        </authorList>
    </citation>
    <scope>NUCLEOTIDE SEQUENCE</scope>
</reference>
<protein>
    <recommendedName>
        <fullName evidence="6">O-GlcNAc transferase C-terminal domain-containing protein</fullName>
    </recommendedName>
</protein>
<comment type="pathway">
    <text evidence="1">Protein modification; protein glycosylation.</text>
</comment>
<evidence type="ECO:0000256" key="3">
    <source>
        <dbReference type="ARBA" id="ARBA00022679"/>
    </source>
</evidence>
<dbReference type="AlphaFoldDB" id="A0A382XNV1"/>
<keyword evidence="4" id="KW-0677">Repeat</keyword>
<proteinExistence type="predicted"/>
<evidence type="ECO:0000256" key="1">
    <source>
        <dbReference type="ARBA" id="ARBA00004922"/>
    </source>
</evidence>
<dbReference type="EMBL" id="UINC01169330">
    <property type="protein sequence ID" value="SVD72812.1"/>
    <property type="molecule type" value="Genomic_DNA"/>
</dbReference>
<sequence length="269" mass="30385">VACYHKALAIKPDYAEARSNLLFTLLCSMVDLGTLYEEHCRWEKSHAMQHQPLQHQRDGNPDKQLRVGFVSADFRTHSVSYFLEAPFSSYDRERMTINCYSNSHFEDETTARLRPLVKEWRNIVGWADEKVIDAIQDDAIDILVDLSGHTSGNRLTVFARKPAPIQVTWLGYPSITTGLTAIDYRLSDEVADPPGVANTLCVEQLIRLPNGHHCYHPSEDAPEIGPLPMISNQVITFASFNNLTKITPEVIDSWVGILQAVPRSRLLLK</sequence>
<accession>A0A382XNV1</accession>
<evidence type="ECO:0000259" key="6">
    <source>
        <dbReference type="Pfam" id="PF13844"/>
    </source>
</evidence>
<dbReference type="GO" id="GO:0016757">
    <property type="term" value="F:glycosyltransferase activity"/>
    <property type="evidence" value="ECO:0007669"/>
    <property type="project" value="UniProtKB-KW"/>
</dbReference>
<evidence type="ECO:0000256" key="2">
    <source>
        <dbReference type="ARBA" id="ARBA00022676"/>
    </source>
</evidence>
<feature type="domain" description="O-GlcNAc transferase C-terminal" evidence="6">
    <location>
        <begin position="43"/>
        <end position="209"/>
    </location>
</feature>
<dbReference type="Gene3D" id="3.40.50.11380">
    <property type="match status" value="1"/>
</dbReference>
<dbReference type="PANTHER" id="PTHR44835:SF1">
    <property type="entry name" value="PROTEIN O-GLCNAC TRANSFERASE"/>
    <property type="match status" value="1"/>
</dbReference>
<evidence type="ECO:0000256" key="4">
    <source>
        <dbReference type="ARBA" id="ARBA00022737"/>
    </source>
</evidence>
<gene>
    <name evidence="7" type="ORF">METZ01_LOCUS425666</name>
</gene>
<dbReference type="Gene3D" id="3.40.50.2000">
    <property type="entry name" value="Glycogen Phosphorylase B"/>
    <property type="match status" value="1"/>
</dbReference>
<evidence type="ECO:0000256" key="5">
    <source>
        <dbReference type="ARBA" id="ARBA00022803"/>
    </source>
</evidence>
<evidence type="ECO:0000313" key="7">
    <source>
        <dbReference type="EMBL" id="SVD72812.1"/>
    </source>
</evidence>
<organism evidence="7">
    <name type="scientific">marine metagenome</name>
    <dbReference type="NCBI Taxonomy" id="408172"/>
    <lineage>
        <taxon>unclassified sequences</taxon>
        <taxon>metagenomes</taxon>
        <taxon>ecological metagenomes</taxon>
    </lineage>
</organism>
<keyword evidence="2" id="KW-0328">Glycosyltransferase</keyword>